<evidence type="ECO:0000313" key="2">
    <source>
        <dbReference type="EMBL" id="QAT17377.1"/>
    </source>
</evidence>
<evidence type="ECO:0000313" key="3">
    <source>
        <dbReference type="Proteomes" id="UP000287243"/>
    </source>
</evidence>
<dbReference type="NCBIfam" id="NF037947">
    <property type="entry name" value="holin_4"/>
    <property type="match status" value="1"/>
</dbReference>
<protein>
    <submittedName>
        <fullName evidence="2">Uncharacterized protein</fullName>
    </submittedName>
</protein>
<dbReference type="OrthoDB" id="5651342at2"/>
<dbReference type="AlphaFoldDB" id="A0A410P598"/>
<accession>A0A410P598</accession>
<keyword evidence="3" id="KW-1185">Reference proteome</keyword>
<dbReference type="KEGG" id="vai:BU251_06390"/>
<gene>
    <name evidence="2" type="ORF">BU251_06390</name>
</gene>
<keyword evidence="1" id="KW-1133">Transmembrane helix</keyword>
<evidence type="ECO:0000256" key="1">
    <source>
        <dbReference type="SAM" id="Phobius"/>
    </source>
</evidence>
<proteinExistence type="predicted"/>
<dbReference type="EMBL" id="CP019384">
    <property type="protein sequence ID" value="QAT17377.1"/>
    <property type="molecule type" value="Genomic_DNA"/>
</dbReference>
<dbReference type="Proteomes" id="UP000287243">
    <property type="component" value="Chromosome"/>
</dbReference>
<feature type="transmembrane region" description="Helical" evidence="1">
    <location>
        <begin position="51"/>
        <end position="76"/>
    </location>
</feature>
<organism evidence="2 3">
    <name type="scientific">Velamenicoccus archaeovorus</name>
    <dbReference type="NCBI Taxonomy" id="1930593"/>
    <lineage>
        <taxon>Bacteria</taxon>
        <taxon>Pseudomonadati</taxon>
        <taxon>Candidatus Omnitrophota</taxon>
        <taxon>Candidatus Velamenicoccus</taxon>
    </lineage>
</organism>
<keyword evidence="1" id="KW-0812">Transmembrane</keyword>
<name>A0A410P598_VELA1</name>
<dbReference type="RefSeq" id="WP_128700201.1">
    <property type="nucleotide sequence ID" value="NZ_CP019384.1"/>
</dbReference>
<sequence length="81" mass="8594">MKLNVKAFGLAAGIVWAVGVFLIAILCMLTGWAVGFVALLSGAYVGYNPTILGSLVGALWAFFDALIGGLLFAWLYNKLIK</sequence>
<keyword evidence="1" id="KW-0472">Membrane</keyword>
<reference evidence="2 3" key="1">
    <citation type="submission" date="2017-01" db="EMBL/GenBank/DDBJ databases">
        <title>First insights into the biology of 'candidatus Vampirococcus archaeovorus'.</title>
        <authorList>
            <person name="Kizina J."/>
            <person name="Jordan S."/>
            <person name="Stueber K."/>
            <person name="Reinhardt R."/>
            <person name="Harder J."/>
        </authorList>
    </citation>
    <scope>NUCLEOTIDE SEQUENCE [LARGE SCALE GENOMIC DNA]</scope>
    <source>
        <strain evidence="2 3">LiM</strain>
    </source>
</reference>
<feature type="transmembrane region" description="Helical" evidence="1">
    <location>
        <begin position="7"/>
        <end position="39"/>
    </location>
</feature>